<feature type="compositionally biased region" description="Polar residues" evidence="4">
    <location>
        <begin position="64"/>
        <end position="79"/>
    </location>
</feature>
<dbReference type="AlphaFoldDB" id="A8NVL1"/>
<keyword evidence="2" id="KW-0863">Zinc-finger</keyword>
<dbReference type="CDD" id="cd16449">
    <property type="entry name" value="RING-HC"/>
    <property type="match status" value="1"/>
</dbReference>
<evidence type="ECO:0000313" key="7">
    <source>
        <dbReference type="Proteomes" id="UP000001861"/>
    </source>
</evidence>
<dbReference type="Proteomes" id="UP000001861">
    <property type="component" value="Unassembled WGS sequence"/>
</dbReference>
<dbReference type="GO" id="GO:0032183">
    <property type="term" value="F:SUMO binding"/>
    <property type="evidence" value="ECO:0007669"/>
    <property type="project" value="TreeGrafter"/>
</dbReference>
<feature type="region of interest" description="Disordered" evidence="4">
    <location>
        <begin position="1"/>
        <end position="322"/>
    </location>
</feature>
<keyword evidence="1" id="KW-0479">Metal-binding</keyword>
<feature type="compositionally biased region" description="Low complexity" evidence="4">
    <location>
        <begin position="270"/>
        <end position="302"/>
    </location>
</feature>
<feature type="compositionally biased region" description="Low complexity" evidence="4">
    <location>
        <begin position="196"/>
        <end position="210"/>
    </location>
</feature>
<dbReference type="OrthoDB" id="6270329at2759"/>
<dbReference type="GO" id="GO:0008270">
    <property type="term" value="F:zinc ion binding"/>
    <property type="evidence" value="ECO:0007669"/>
    <property type="project" value="UniProtKB-KW"/>
</dbReference>
<dbReference type="InterPro" id="IPR049627">
    <property type="entry name" value="SLX8"/>
</dbReference>
<dbReference type="eggNOG" id="KOG0320">
    <property type="taxonomic scope" value="Eukaryota"/>
</dbReference>
<proteinExistence type="predicted"/>
<keyword evidence="3" id="KW-0862">Zinc</keyword>
<dbReference type="VEuPathDB" id="FungiDB:CC1G_08061"/>
<dbReference type="KEGG" id="cci:CC1G_08061"/>
<name>A8NVL1_COPC7</name>
<evidence type="ECO:0000313" key="6">
    <source>
        <dbReference type="EMBL" id="EAU85088.2"/>
    </source>
</evidence>
<dbReference type="HOGENOM" id="CLU_574929_0_0_1"/>
<organism evidence="6 7">
    <name type="scientific">Coprinopsis cinerea (strain Okayama-7 / 130 / ATCC MYA-4618 / FGSC 9003)</name>
    <name type="common">Inky cap fungus</name>
    <name type="synonym">Hormographiella aspergillata</name>
    <dbReference type="NCBI Taxonomy" id="240176"/>
    <lineage>
        <taxon>Eukaryota</taxon>
        <taxon>Fungi</taxon>
        <taxon>Dikarya</taxon>
        <taxon>Basidiomycota</taxon>
        <taxon>Agaricomycotina</taxon>
        <taxon>Agaricomycetes</taxon>
        <taxon>Agaricomycetidae</taxon>
        <taxon>Agaricales</taxon>
        <taxon>Agaricineae</taxon>
        <taxon>Psathyrellaceae</taxon>
        <taxon>Coprinopsis</taxon>
    </lineage>
</organism>
<dbReference type="Pfam" id="PF00097">
    <property type="entry name" value="zf-C3HC4"/>
    <property type="match status" value="1"/>
</dbReference>
<comment type="caution">
    <text evidence="6">The sequence shown here is derived from an EMBL/GenBank/DDBJ whole genome shotgun (WGS) entry which is preliminary data.</text>
</comment>
<dbReference type="RefSeq" id="XP_001836676.2">
    <property type="nucleotide sequence ID" value="XM_001836624.2"/>
</dbReference>
<dbReference type="InterPro" id="IPR018957">
    <property type="entry name" value="Znf_C3HC4_RING-type"/>
</dbReference>
<feature type="compositionally biased region" description="Basic and acidic residues" evidence="4">
    <location>
        <begin position="98"/>
        <end position="111"/>
    </location>
</feature>
<gene>
    <name evidence="6" type="ORF">CC1G_08061</name>
</gene>
<evidence type="ECO:0000256" key="3">
    <source>
        <dbReference type="ARBA" id="ARBA00022833"/>
    </source>
</evidence>
<feature type="compositionally biased region" description="Polar residues" evidence="4">
    <location>
        <begin position="313"/>
        <end position="322"/>
    </location>
</feature>
<evidence type="ECO:0000256" key="1">
    <source>
        <dbReference type="ARBA" id="ARBA00022723"/>
    </source>
</evidence>
<dbReference type="STRING" id="240176.A8NVL1"/>
<evidence type="ECO:0000259" key="5">
    <source>
        <dbReference type="Pfam" id="PF00097"/>
    </source>
</evidence>
<dbReference type="InterPro" id="IPR013083">
    <property type="entry name" value="Znf_RING/FYVE/PHD"/>
</dbReference>
<dbReference type="InParanoid" id="A8NVL1"/>
<sequence length="475" mass="49760">MDTISHDSEGLEGEEIVMLDTRDTERRGTRHIISLDGDNDDEISWTVDEPQPGPSGLPARDTAPTDNESGPGPSSTAQLVANAEPGPSTTANLTRVLRMAELEQPRLREQEEISMASTSSSKRPRSTPSEDEDDGTFGPGEGEDSSTSRRTRRRLETTIGESSSSVAWKGEVPSDVGMRVDPPPARYPFEHANARPSGSGAGSSSLAGPSQETQATRIDEEEPVTDPPPTQLTPDATASGSGSGSLDSSSLSQSFAEGDGGSSSIVEGISASRPGSSTTAGGSSSTVSSAPDDTNSSSNAPDPANPPPVSPTKPESSTESQPDSLSSYTCPICFYPPTNATLTPCGHICCGECLFAAIKTTLKRNEHLLPPRIGGGFRKSFFIYQFVVSTLMKIQAILHLEATSTSDSGDSEVVPWVITLLWSPEVGPLVEGVVAVGEVVVQEGVEGKWTKKTRVSRGVLFVGHLYLAGTGAVEG</sequence>
<keyword evidence="7" id="KW-1185">Reference proteome</keyword>
<protein>
    <recommendedName>
        <fullName evidence="5">Zinc finger C3HC4 RING-type domain-containing protein</fullName>
    </recommendedName>
</protein>
<dbReference type="PANTHER" id="PTHR47094:SF1">
    <property type="entry name" value="RING-TYPE E3 UBIQUITIN TRANSFERASE"/>
    <property type="match status" value="1"/>
</dbReference>
<accession>A8NVL1</accession>
<feature type="domain" description="Zinc finger C3HC4 RING-type" evidence="5">
    <location>
        <begin position="330"/>
        <end position="359"/>
    </location>
</feature>
<dbReference type="GO" id="GO:0140082">
    <property type="term" value="F:SUMO-ubiquitin ligase activity"/>
    <property type="evidence" value="ECO:0007669"/>
    <property type="project" value="TreeGrafter"/>
</dbReference>
<dbReference type="SUPFAM" id="SSF57850">
    <property type="entry name" value="RING/U-box"/>
    <property type="match status" value="1"/>
</dbReference>
<dbReference type="GeneID" id="6013225"/>
<dbReference type="GO" id="GO:0061630">
    <property type="term" value="F:ubiquitin protein ligase activity"/>
    <property type="evidence" value="ECO:0007669"/>
    <property type="project" value="InterPro"/>
</dbReference>
<evidence type="ECO:0000256" key="2">
    <source>
        <dbReference type="ARBA" id="ARBA00022771"/>
    </source>
</evidence>
<reference evidence="6 7" key="1">
    <citation type="journal article" date="2010" name="Proc. Natl. Acad. Sci. U.S.A.">
        <title>Insights into evolution of multicellular fungi from the assembled chromosomes of the mushroom Coprinopsis cinerea (Coprinus cinereus).</title>
        <authorList>
            <person name="Stajich J.E."/>
            <person name="Wilke S.K."/>
            <person name="Ahren D."/>
            <person name="Au C.H."/>
            <person name="Birren B.W."/>
            <person name="Borodovsky M."/>
            <person name="Burns C."/>
            <person name="Canback B."/>
            <person name="Casselton L.A."/>
            <person name="Cheng C.K."/>
            <person name="Deng J."/>
            <person name="Dietrich F.S."/>
            <person name="Fargo D.C."/>
            <person name="Farman M.L."/>
            <person name="Gathman A.C."/>
            <person name="Goldberg J."/>
            <person name="Guigo R."/>
            <person name="Hoegger P.J."/>
            <person name="Hooker J.B."/>
            <person name="Huggins A."/>
            <person name="James T.Y."/>
            <person name="Kamada T."/>
            <person name="Kilaru S."/>
            <person name="Kodira C."/>
            <person name="Kues U."/>
            <person name="Kupfer D."/>
            <person name="Kwan H.S."/>
            <person name="Lomsadze A."/>
            <person name="Li W."/>
            <person name="Lilly W.W."/>
            <person name="Ma L.J."/>
            <person name="Mackey A.J."/>
            <person name="Manning G."/>
            <person name="Martin F."/>
            <person name="Muraguchi H."/>
            <person name="Natvig D.O."/>
            <person name="Palmerini H."/>
            <person name="Ramesh M.A."/>
            <person name="Rehmeyer C.J."/>
            <person name="Roe B.A."/>
            <person name="Shenoy N."/>
            <person name="Stanke M."/>
            <person name="Ter-Hovhannisyan V."/>
            <person name="Tunlid A."/>
            <person name="Velagapudi R."/>
            <person name="Vision T.J."/>
            <person name="Zeng Q."/>
            <person name="Zolan M.E."/>
            <person name="Pukkila P.J."/>
        </authorList>
    </citation>
    <scope>NUCLEOTIDE SEQUENCE [LARGE SCALE GENOMIC DNA]</scope>
    <source>
        <strain evidence="7">Okayama-7 / 130 / ATCC MYA-4618 / FGSC 9003</strain>
    </source>
</reference>
<dbReference type="PANTHER" id="PTHR47094">
    <property type="entry name" value="ELFLESS, ISOFORM B"/>
    <property type="match status" value="1"/>
</dbReference>
<dbReference type="GO" id="GO:0033768">
    <property type="term" value="C:SUMO-targeted ubiquitin ligase complex"/>
    <property type="evidence" value="ECO:0007669"/>
    <property type="project" value="TreeGrafter"/>
</dbReference>
<dbReference type="Gene3D" id="3.30.40.10">
    <property type="entry name" value="Zinc/RING finger domain, C3HC4 (zinc finger)"/>
    <property type="match status" value="1"/>
</dbReference>
<dbReference type="EMBL" id="AACS02000004">
    <property type="protein sequence ID" value="EAU85088.2"/>
    <property type="molecule type" value="Genomic_DNA"/>
</dbReference>
<dbReference type="GO" id="GO:0006511">
    <property type="term" value="P:ubiquitin-dependent protein catabolic process"/>
    <property type="evidence" value="ECO:0007669"/>
    <property type="project" value="TreeGrafter"/>
</dbReference>
<feature type="compositionally biased region" description="Low complexity" evidence="4">
    <location>
        <begin position="244"/>
        <end position="254"/>
    </location>
</feature>
<evidence type="ECO:0000256" key="4">
    <source>
        <dbReference type="SAM" id="MobiDB-lite"/>
    </source>
</evidence>